<reference evidence="12 13" key="1">
    <citation type="submission" date="2020-08" db="EMBL/GenBank/DDBJ databases">
        <title>Genomic Encyclopedia of Type Strains, Phase IV (KMG-IV): sequencing the most valuable type-strain genomes for metagenomic binning, comparative biology and taxonomic classification.</title>
        <authorList>
            <person name="Goeker M."/>
        </authorList>
    </citation>
    <scope>NUCLEOTIDE SEQUENCE [LARGE SCALE GENOMIC DNA]</scope>
    <source>
        <strain evidence="12 13">DSM 22975</strain>
    </source>
</reference>
<dbReference type="NCBIfam" id="TIGR01845">
    <property type="entry name" value="outer_NodT"/>
    <property type="match status" value="1"/>
</dbReference>
<comment type="subcellular location">
    <subcellularLocation>
        <location evidence="10">Cell outer membrane</location>
        <topology evidence="10">Lipid-anchor</topology>
    </subcellularLocation>
    <subcellularLocation>
        <location evidence="1">Membrane</location>
    </subcellularLocation>
</comment>
<dbReference type="PANTHER" id="PTHR30203:SF20">
    <property type="entry name" value="MULTIDRUG RESISTANCE OUTER MEMBRANE PROTEIN MDTP-RELATED"/>
    <property type="match status" value="1"/>
</dbReference>
<comment type="caution">
    <text evidence="12">The sequence shown here is derived from an EMBL/GenBank/DDBJ whole genome shotgun (WGS) entry which is preliminary data.</text>
</comment>
<sequence>MKRQHASRLPGAARWRPFTLLPVAVLVLSACAQTSDHQLSSVKSASDFESAQSLSSELKVSWPEHKWWTSYSDAQLSQLIEEALSDAPSLKAAAARLKNAEGVARQAGASRYIQAGMALSASETKVSYQYQAYNPPRDWNDYGSATLNFSYDFDFWGKNKAAVAAATSDYAAAQAETESARLMLSTSIAQSYAELARLYANRDTAVSALDIRKKTVELMTQRFRNGLETQGPVRQAEALQANAEADLLSIDENIQLQRNALAALLGKGPDRGLSIARPSIQLSRAFGLPDDAGVGLLGRRPDVTAARWRAEAAAKRIGIAKAQFYPDVSLSAFIGYQSFGLDNLTKSGNDAGSIGPAIYLPLFTGGRLQGQLTSAEAMYEESVASYNNTVTQALRNVADVATSAKALKGQLEKTEDAVNSAHDAYQIANNRYRGGLATYLDVLTAEDAWLNSQRALVNLQSRSFSLDVALIHALGGGYQTPRS</sequence>
<feature type="signal peptide" evidence="10">
    <location>
        <begin position="1"/>
        <end position="32"/>
    </location>
</feature>
<keyword evidence="6 10" id="KW-0472">Membrane</keyword>
<name>A0A841GP12_9GAMM</name>
<keyword evidence="7 10" id="KW-0564">Palmitate</keyword>
<dbReference type="GO" id="GO:0009279">
    <property type="term" value="C:cell outer membrane"/>
    <property type="evidence" value="ECO:0007669"/>
    <property type="project" value="UniProtKB-SubCell"/>
</dbReference>
<dbReference type="EMBL" id="JACHGR010000007">
    <property type="protein sequence ID" value="MBB6056202.1"/>
    <property type="molecule type" value="Genomic_DNA"/>
</dbReference>
<proteinExistence type="inferred from homology"/>
<keyword evidence="5 10" id="KW-0732">Signal</keyword>
<dbReference type="GO" id="GO:0015562">
    <property type="term" value="F:efflux transmembrane transporter activity"/>
    <property type="evidence" value="ECO:0007669"/>
    <property type="project" value="InterPro"/>
</dbReference>
<keyword evidence="11" id="KW-0175">Coiled coil</keyword>
<evidence type="ECO:0000313" key="12">
    <source>
        <dbReference type="EMBL" id="MBB6056202.1"/>
    </source>
</evidence>
<evidence type="ECO:0000256" key="6">
    <source>
        <dbReference type="ARBA" id="ARBA00023136"/>
    </source>
</evidence>
<evidence type="ECO:0000256" key="8">
    <source>
        <dbReference type="ARBA" id="ARBA00023288"/>
    </source>
</evidence>
<accession>A0A841GP12</accession>
<evidence type="ECO:0000256" key="2">
    <source>
        <dbReference type="ARBA" id="ARBA00007613"/>
    </source>
</evidence>
<gene>
    <name evidence="12" type="ORF">HNR75_002134</name>
</gene>
<evidence type="ECO:0000256" key="9">
    <source>
        <dbReference type="ARBA" id="ARBA00037313"/>
    </source>
</evidence>
<dbReference type="Pfam" id="PF02321">
    <property type="entry name" value="OEP"/>
    <property type="match status" value="2"/>
</dbReference>
<evidence type="ECO:0000256" key="4">
    <source>
        <dbReference type="ARBA" id="ARBA00022692"/>
    </source>
</evidence>
<comment type="similarity">
    <text evidence="2 10">Belongs to the outer membrane factor (OMF) (TC 1.B.17) family.</text>
</comment>
<evidence type="ECO:0000256" key="11">
    <source>
        <dbReference type="SAM" id="Coils"/>
    </source>
</evidence>
<feature type="chain" id="PRO_5033111276" evidence="10">
    <location>
        <begin position="33"/>
        <end position="483"/>
    </location>
</feature>
<dbReference type="PROSITE" id="PS51257">
    <property type="entry name" value="PROKAR_LIPOPROTEIN"/>
    <property type="match status" value="1"/>
</dbReference>
<dbReference type="InterPro" id="IPR010131">
    <property type="entry name" value="MdtP/NodT-like"/>
</dbReference>
<evidence type="ECO:0000256" key="7">
    <source>
        <dbReference type="ARBA" id="ARBA00023139"/>
    </source>
</evidence>
<evidence type="ECO:0000313" key="13">
    <source>
        <dbReference type="Proteomes" id="UP000585721"/>
    </source>
</evidence>
<dbReference type="InterPro" id="IPR003423">
    <property type="entry name" value="OMP_efflux"/>
</dbReference>
<evidence type="ECO:0000256" key="5">
    <source>
        <dbReference type="ARBA" id="ARBA00022729"/>
    </source>
</evidence>
<evidence type="ECO:0000256" key="3">
    <source>
        <dbReference type="ARBA" id="ARBA00022452"/>
    </source>
</evidence>
<dbReference type="Proteomes" id="UP000585721">
    <property type="component" value="Unassembled WGS sequence"/>
</dbReference>
<protein>
    <submittedName>
        <fullName evidence="12">NodT family efflux transporter outer membrane factor (OMF) lipoprotein</fullName>
    </submittedName>
</protein>
<dbReference type="RefSeq" id="WP_188026931.1">
    <property type="nucleotide sequence ID" value="NZ_JACHGR010000007.1"/>
</dbReference>
<comment type="function">
    <text evidence="9">Could be involved in resistance to puromycin, acriflavine and tetraphenylarsonium chloride.</text>
</comment>
<dbReference type="SUPFAM" id="SSF56954">
    <property type="entry name" value="Outer membrane efflux proteins (OEP)"/>
    <property type="match status" value="1"/>
</dbReference>
<feature type="coiled-coil region" evidence="11">
    <location>
        <begin position="404"/>
        <end position="431"/>
    </location>
</feature>
<evidence type="ECO:0000256" key="1">
    <source>
        <dbReference type="ARBA" id="ARBA00004370"/>
    </source>
</evidence>
<dbReference type="AlphaFoldDB" id="A0A841GP12"/>
<dbReference type="Gene3D" id="1.20.1600.10">
    <property type="entry name" value="Outer membrane efflux proteins (OEP)"/>
    <property type="match status" value="1"/>
</dbReference>
<evidence type="ECO:0000256" key="10">
    <source>
        <dbReference type="RuleBase" id="RU362097"/>
    </source>
</evidence>
<organism evidence="12 13">
    <name type="scientific">Tolumonas osonensis</name>
    <dbReference type="NCBI Taxonomy" id="675874"/>
    <lineage>
        <taxon>Bacteria</taxon>
        <taxon>Pseudomonadati</taxon>
        <taxon>Pseudomonadota</taxon>
        <taxon>Gammaproteobacteria</taxon>
        <taxon>Aeromonadales</taxon>
        <taxon>Aeromonadaceae</taxon>
        <taxon>Tolumonas</taxon>
    </lineage>
</organism>
<dbReference type="Gene3D" id="2.20.200.10">
    <property type="entry name" value="Outer membrane efflux proteins (OEP)"/>
    <property type="match status" value="1"/>
</dbReference>
<keyword evidence="3 10" id="KW-1134">Transmembrane beta strand</keyword>
<keyword evidence="4 10" id="KW-0812">Transmembrane</keyword>
<keyword evidence="8 10" id="KW-0449">Lipoprotein</keyword>
<keyword evidence="13" id="KW-1185">Reference proteome</keyword>
<dbReference type="PANTHER" id="PTHR30203">
    <property type="entry name" value="OUTER MEMBRANE CATION EFFLUX PROTEIN"/>
    <property type="match status" value="1"/>
</dbReference>